<proteinExistence type="predicted"/>
<keyword evidence="1" id="KW-1133">Transmembrane helix</keyword>
<sequence>MFGNTITKDHLVGAAVGVGVAAVAFYLYKKNQAKVDDFLRKQGINIKTSSCSNLEGLDIEGLTEMKEHIEDLIAEKSATESAEEIIVEAE</sequence>
<dbReference type="EMBL" id="CP024699">
    <property type="protein sequence ID" value="ATV60139.1"/>
    <property type="molecule type" value="Genomic_DNA"/>
</dbReference>
<dbReference type="Proteomes" id="UP000230056">
    <property type="component" value="Chromosome"/>
</dbReference>
<name>A0A2D3NXJ0_9FUSO</name>
<protein>
    <submittedName>
        <fullName evidence="2">Uncharacterized protein</fullName>
    </submittedName>
</protein>
<reference evidence="2 3" key="1">
    <citation type="submission" date="2017-11" db="EMBL/GenBank/DDBJ databases">
        <title>Genome sequencing of Fusobacterium periodonticum KCOM 1261.</title>
        <authorList>
            <person name="Kook J.-K."/>
            <person name="Park S.-N."/>
            <person name="Lim Y.K."/>
        </authorList>
    </citation>
    <scope>NUCLEOTIDE SEQUENCE [LARGE SCALE GENOMIC DNA]</scope>
    <source>
        <strain evidence="2 3">KCOM 1261</strain>
    </source>
</reference>
<dbReference type="RefSeq" id="WP_008821015.1">
    <property type="nucleotide sequence ID" value="NZ_CP024699.1"/>
</dbReference>
<gene>
    <name evidence="2" type="ORF">CTM72_10720</name>
</gene>
<organism evidence="2 3">
    <name type="scientific">Fusobacterium pseudoperiodonticum</name>
    <dbReference type="NCBI Taxonomy" id="2663009"/>
    <lineage>
        <taxon>Bacteria</taxon>
        <taxon>Fusobacteriati</taxon>
        <taxon>Fusobacteriota</taxon>
        <taxon>Fusobacteriia</taxon>
        <taxon>Fusobacteriales</taxon>
        <taxon>Fusobacteriaceae</taxon>
        <taxon>Fusobacterium</taxon>
    </lineage>
</organism>
<evidence type="ECO:0000313" key="2">
    <source>
        <dbReference type="EMBL" id="ATV60139.1"/>
    </source>
</evidence>
<keyword evidence="1" id="KW-0812">Transmembrane</keyword>
<evidence type="ECO:0000313" key="3">
    <source>
        <dbReference type="Proteomes" id="UP000230056"/>
    </source>
</evidence>
<dbReference type="AlphaFoldDB" id="A0A2D3NXJ0"/>
<accession>A0A2D3NXJ0</accession>
<feature type="transmembrane region" description="Helical" evidence="1">
    <location>
        <begin position="12"/>
        <end position="28"/>
    </location>
</feature>
<keyword evidence="1" id="KW-0472">Membrane</keyword>
<evidence type="ECO:0000256" key="1">
    <source>
        <dbReference type="SAM" id="Phobius"/>
    </source>
</evidence>